<protein>
    <recommendedName>
        <fullName evidence="2">MIF4G domain-containing protein</fullName>
    </recommendedName>
</protein>
<proteinExistence type="predicted"/>
<feature type="compositionally biased region" description="Basic and acidic residues" evidence="1">
    <location>
        <begin position="725"/>
        <end position="743"/>
    </location>
</feature>
<dbReference type="OrthoDB" id="514777at2759"/>
<feature type="region of interest" description="Disordered" evidence="1">
    <location>
        <begin position="398"/>
        <end position="430"/>
    </location>
</feature>
<feature type="compositionally biased region" description="Low complexity" evidence="1">
    <location>
        <begin position="820"/>
        <end position="830"/>
    </location>
</feature>
<accession>A0A9P1IAM4</accession>
<dbReference type="Gene3D" id="1.25.40.180">
    <property type="match status" value="1"/>
</dbReference>
<feature type="compositionally biased region" description="Acidic residues" evidence="1">
    <location>
        <begin position="260"/>
        <end position="269"/>
    </location>
</feature>
<feature type="compositionally biased region" description="Basic and acidic residues" evidence="1">
    <location>
        <begin position="765"/>
        <end position="775"/>
    </location>
</feature>
<feature type="region of interest" description="Disordered" evidence="1">
    <location>
        <begin position="99"/>
        <end position="124"/>
    </location>
</feature>
<gene>
    <name evidence="3" type="ORF">CAMP_LOCUS4043</name>
</gene>
<dbReference type="PANTHER" id="PTHR23253:SF78">
    <property type="entry name" value="EUKARYOTIC TRANSLATION INITIATION FACTOR 4G1, ISOFORM B-RELATED"/>
    <property type="match status" value="1"/>
</dbReference>
<dbReference type="GO" id="GO:0003729">
    <property type="term" value="F:mRNA binding"/>
    <property type="evidence" value="ECO:0007669"/>
    <property type="project" value="TreeGrafter"/>
</dbReference>
<evidence type="ECO:0000313" key="3">
    <source>
        <dbReference type="EMBL" id="CAI5441406.1"/>
    </source>
</evidence>
<dbReference type="FunFam" id="1.25.40.180:FF:000057">
    <property type="entry name" value="Initiation Factor 4G (eIF4G) family"/>
    <property type="match status" value="1"/>
</dbReference>
<feature type="region of interest" description="Disordered" evidence="1">
    <location>
        <begin position="725"/>
        <end position="876"/>
    </location>
</feature>
<name>A0A9P1IAM4_9PELO</name>
<feature type="compositionally biased region" description="Low complexity" evidence="1">
    <location>
        <begin position="201"/>
        <end position="214"/>
    </location>
</feature>
<dbReference type="InterPro" id="IPR016024">
    <property type="entry name" value="ARM-type_fold"/>
</dbReference>
<feature type="compositionally biased region" description="Basic and acidic residues" evidence="1">
    <location>
        <begin position="289"/>
        <end position="313"/>
    </location>
</feature>
<dbReference type="PANTHER" id="PTHR23253">
    <property type="entry name" value="EUKARYOTIC TRANSLATION INITIATION FACTOR 4 GAMMA"/>
    <property type="match status" value="1"/>
</dbReference>
<dbReference type="Pfam" id="PF02854">
    <property type="entry name" value="MIF4G"/>
    <property type="match status" value="1"/>
</dbReference>
<dbReference type="GO" id="GO:0003743">
    <property type="term" value="F:translation initiation factor activity"/>
    <property type="evidence" value="ECO:0007669"/>
    <property type="project" value="TreeGrafter"/>
</dbReference>
<reference evidence="3" key="1">
    <citation type="submission" date="2022-11" db="EMBL/GenBank/DDBJ databases">
        <authorList>
            <person name="Kikuchi T."/>
        </authorList>
    </citation>
    <scope>NUCLEOTIDE SEQUENCE</scope>
    <source>
        <strain evidence="3">PS1010</strain>
    </source>
</reference>
<feature type="region of interest" description="Disordered" evidence="1">
    <location>
        <begin position="197"/>
        <end position="221"/>
    </location>
</feature>
<dbReference type="EMBL" id="CANHGI010000002">
    <property type="protein sequence ID" value="CAI5441406.1"/>
    <property type="molecule type" value="Genomic_DNA"/>
</dbReference>
<feature type="region of interest" description="Disordered" evidence="1">
    <location>
        <begin position="1"/>
        <end position="20"/>
    </location>
</feature>
<dbReference type="Proteomes" id="UP001152747">
    <property type="component" value="Unassembled WGS sequence"/>
</dbReference>
<dbReference type="InterPro" id="IPR003890">
    <property type="entry name" value="MIF4G-like_typ-3"/>
</dbReference>
<feature type="compositionally biased region" description="Polar residues" evidence="1">
    <location>
        <begin position="856"/>
        <end position="876"/>
    </location>
</feature>
<dbReference type="SMART" id="SM00543">
    <property type="entry name" value="MIF4G"/>
    <property type="match status" value="1"/>
</dbReference>
<feature type="compositionally biased region" description="Polar residues" evidence="1">
    <location>
        <begin position="779"/>
        <end position="801"/>
    </location>
</feature>
<keyword evidence="4" id="KW-1185">Reference proteome</keyword>
<feature type="domain" description="MIF4G" evidence="2">
    <location>
        <begin position="467"/>
        <end position="704"/>
    </location>
</feature>
<evidence type="ECO:0000259" key="2">
    <source>
        <dbReference type="SMART" id="SM00543"/>
    </source>
</evidence>
<organism evidence="3 4">
    <name type="scientific">Caenorhabditis angaria</name>
    <dbReference type="NCBI Taxonomy" id="860376"/>
    <lineage>
        <taxon>Eukaryota</taxon>
        <taxon>Metazoa</taxon>
        <taxon>Ecdysozoa</taxon>
        <taxon>Nematoda</taxon>
        <taxon>Chromadorea</taxon>
        <taxon>Rhabditida</taxon>
        <taxon>Rhabditina</taxon>
        <taxon>Rhabditomorpha</taxon>
        <taxon>Rhabditoidea</taxon>
        <taxon>Rhabditidae</taxon>
        <taxon>Peloderinae</taxon>
        <taxon>Caenorhabditis</taxon>
    </lineage>
</organism>
<evidence type="ECO:0000256" key="1">
    <source>
        <dbReference type="SAM" id="MobiDB-lite"/>
    </source>
</evidence>
<dbReference type="SUPFAM" id="SSF48371">
    <property type="entry name" value="ARM repeat"/>
    <property type="match status" value="1"/>
</dbReference>
<comment type="caution">
    <text evidence="3">The sequence shown here is derived from an EMBL/GenBank/DDBJ whole genome shotgun (WGS) entry which is preliminary data.</text>
</comment>
<feature type="compositionally biased region" description="Low complexity" evidence="1">
    <location>
        <begin position="99"/>
        <end position="114"/>
    </location>
</feature>
<sequence>MSNFATRGTGRGKPQNSDHVMNMQQPMQTAFAVPVVQHQSGEFRPEYSMPPAVHAQNFNYRQNYDNSQYYQQQQQPQQFYQRQDYQAYPYYQQPQQYMDQMQYQQQQSAQQAAQPPQPLPQQKRKKAILNIVDPNTLEPVLIASTQEETSAAAPSTETSAPVAAAATVAATAPAPDVVHQNAERKNQVKTDLMEQIKKELSSQSNSESSTTAASVKKVEKTPEPVAIEKPTAVAAAVAPVETAPIVPEIKKPEIVKEDSKDEVEPDDKFDETPAPRDAVSSLSDDAPPEVEKTPEEIAKEEAERVAEEAERKRVREIELDSKIDDLLGSEEVNVDLGVYGRDFMVTLREIEKEYKRTPCPLSPIELNDFGLDINTMSKSEKKTNFTPAWMTKNKTAYRGRTTTDGTGRGGNRQDRGMNNKRPPPVRQSIERVQRMTLPTSKDAWKPDRQKVGAFETTPEEDSVQAICKKVRSLMNKITPTSKENLTKEFKSYDVSSHEQQLAQVVSIIFDKAVEEPKFCSLYAEVCRDQVDHELKLSKGEKKSAFRNAILTRAQATFHDKTYEVTDEKQKALESETDTQKKLALELEILEARTKFRRRKFGNMTFIGHLYRNHLLSTKIVQVCIFELLQTIVPADNIPPKPENIDEESVHCALQLIETLGGIIDTNVGSKMLDQWFEKLEAAKPFCTNKIRFMIMNVVELRKNKWTPRKSVESGPKKLEEIHKDIRQEQIDNEKARDQYENKRGAGIRSNSNSLRGKGGIPSRNSIERKQPDQKRAQAANVSKFTQSQNLPPRNLSLSQCDNLPRPKKDWSSGSVGGGTSESSQQQSQNDNNRKNSIDHRKKSTTNERQAAISAAKNISGSNAGQISARRSTSQNSIAENGAEVVLTEEQQNAREGLMKMIKSDIKEVIEELTTVKDVVDGIFDAVGKEKYASPTLANVYEMIVRSISEEVLNEQQRILLSSILRQSISNKEIKQAFINGVEKFCKHAVDVEMWIDSPKLWNVTGEVLFNISHVLPDVLESEKEMTIERLSLSDLDPVFLAAYAPDESKKFELLVDYLKRWTEAELEENKGNVAEGVSWEYHELKSRGELEKLGLVDELNKCETKTGVSLKQALKL</sequence>
<feature type="region of interest" description="Disordered" evidence="1">
    <location>
        <begin position="251"/>
        <end position="313"/>
    </location>
</feature>
<dbReference type="AlphaFoldDB" id="A0A9P1IAM4"/>
<dbReference type="GO" id="GO:0016281">
    <property type="term" value="C:eukaryotic translation initiation factor 4F complex"/>
    <property type="evidence" value="ECO:0007669"/>
    <property type="project" value="TreeGrafter"/>
</dbReference>
<evidence type="ECO:0000313" key="4">
    <source>
        <dbReference type="Proteomes" id="UP001152747"/>
    </source>
</evidence>